<accession>A0A9P0TP80</accession>
<name>A0A9P0TP80_PIEBR</name>
<dbReference type="GO" id="GO:0004867">
    <property type="term" value="F:serine-type endopeptidase inhibitor activity"/>
    <property type="evidence" value="ECO:0007669"/>
    <property type="project" value="UniProtKB-KW"/>
</dbReference>
<feature type="signal peptide" evidence="4">
    <location>
        <begin position="1"/>
        <end position="15"/>
    </location>
</feature>
<dbReference type="SUPFAM" id="SSF56574">
    <property type="entry name" value="Serpins"/>
    <property type="match status" value="1"/>
</dbReference>
<protein>
    <recommendedName>
        <fullName evidence="5">Serpin domain-containing protein</fullName>
    </recommendedName>
</protein>
<dbReference type="GO" id="GO:0005615">
    <property type="term" value="C:extracellular space"/>
    <property type="evidence" value="ECO:0007669"/>
    <property type="project" value="InterPro"/>
</dbReference>
<dbReference type="InterPro" id="IPR000215">
    <property type="entry name" value="Serpin_fam"/>
</dbReference>
<dbReference type="InterPro" id="IPR023796">
    <property type="entry name" value="Serpin_dom"/>
</dbReference>
<evidence type="ECO:0000256" key="2">
    <source>
        <dbReference type="ARBA" id="ARBA00022900"/>
    </source>
</evidence>
<evidence type="ECO:0000259" key="5">
    <source>
        <dbReference type="SMART" id="SM00093"/>
    </source>
</evidence>
<dbReference type="SMART" id="SM00093">
    <property type="entry name" value="SERPIN"/>
    <property type="match status" value="1"/>
</dbReference>
<keyword evidence="2" id="KW-0722">Serine protease inhibitor</keyword>
<keyword evidence="7" id="KW-1185">Reference proteome</keyword>
<dbReference type="InterPro" id="IPR042185">
    <property type="entry name" value="Serpin_sf_2"/>
</dbReference>
<dbReference type="AlphaFoldDB" id="A0A9P0TP80"/>
<keyword evidence="1" id="KW-0646">Protease inhibitor</keyword>
<sequence length="376" mass="42895">MYLLVVFCFIIGSRAQNFIDFNKRVNIFGIELMYFTHQEIHNTLISPFGVWSVLTGLTTGTTNVSKTQLYNVLRLPNNDVRITDAYKSLTQNLLNNTIVQSKNNLYYHMNNTISKQFENKLTDPFDILAVKLDFRESDTAALVANTIISDAGIKTNSVLNDTDFTDANVILTCVIKFSGLFESPFSKDRTTNRPFYVSPNDIKEVNMMQQTGQFLYSKIDSIRSEVIEMPYTENNISLIVILPNKNVSLDNLYGGFIRTSIDDVLRELEMEKKKIVSVSIPRFKIRSNLILNKPLSQMGLDVFTRFARFNETSNNFYVSKLVHKVDLELIESGMNNQLQLVPAKIFVADRPFVYVIVEKTTKTCVVSGIFTRPMLS</sequence>
<dbReference type="InterPro" id="IPR023795">
    <property type="entry name" value="Serpin_CS"/>
</dbReference>
<feature type="domain" description="Serpin" evidence="5">
    <location>
        <begin position="33"/>
        <end position="373"/>
    </location>
</feature>
<evidence type="ECO:0000313" key="7">
    <source>
        <dbReference type="Proteomes" id="UP001152562"/>
    </source>
</evidence>
<dbReference type="InterPro" id="IPR042178">
    <property type="entry name" value="Serpin_sf_1"/>
</dbReference>
<organism evidence="6 7">
    <name type="scientific">Pieris brassicae</name>
    <name type="common">White butterfly</name>
    <name type="synonym">Large white butterfly</name>
    <dbReference type="NCBI Taxonomy" id="7116"/>
    <lineage>
        <taxon>Eukaryota</taxon>
        <taxon>Metazoa</taxon>
        <taxon>Ecdysozoa</taxon>
        <taxon>Arthropoda</taxon>
        <taxon>Hexapoda</taxon>
        <taxon>Insecta</taxon>
        <taxon>Pterygota</taxon>
        <taxon>Neoptera</taxon>
        <taxon>Endopterygota</taxon>
        <taxon>Lepidoptera</taxon>
        <taxon>Glossata</taxon>
        <taxon>Ditrysia</taxon>
        <taxon>Papilionoidea</taxon>
        <taxon>Pieridae</taxon>
        <taxon>Pierinae</taxon>
        <taxon>Pieris</taxon>
    </lineage>
</organism>
<reference evidence="6" key="1">
    <citation type="submission" date="2022-05" db="EMBL/GenBank/DDBJ databases">
        <authorList>
            <person name="Okamura Y."/>
        </authorList>
    </citation>
    <scope>NUCLEOTIDE SEQUENCE</scope>
</reference>
<dbReference type="PROSITE" id="PS00284">
    <property type="entry name" value="SERPIN"/>
    <property type="match status" value="1"/>
</dbReference>
<evidence type="ECO:0000256" key="4">
    <source>
        <dbReference type="SAM" id="SignalP"/>
    </source>
</evidence>
<evidence type="ECO:0000256" key="1">
    <source>
        <dbReference type="ARBA" id="ARBA00022690"/>
    </source>
</evidence>
<dbReference type="PANTHER" id="PTHR11461:SF367">
    <property type="entry name" value="GH21475P-RELATED"/>
    <property type="match status" value="1"/>
</dbReference>
<proteinExistence type="inferred from homology"/>
<dbReference type="PANTHER" id="PTHR11461">
    <property type="entry name" value="SERINE PROTEASE INHIBITOR, SERPIN"/>
    <property type="match status" value="1"/>
</dbReference>
<dbReference type="InterPro" id="IPR036186">
    <property type="entry name" value="Serpin_sf"/>
</dbReference>
<dbReference type="Pfam" id="PF00079">
    <property type="entry name" value="Serpin"/>
    <property type="match status" value="1"/>
</dbReference>
<evidence type="ECO:0000256" key="3">
    <source>
        <dbReference type="RuleBase" id="RU000411"/>
    </source>
</evidence>
<feature type="chain" id="PRO_5040351811" description="Serpin domain-containing protein" evidence="4">
    <location>
        <begin position="16"/>
        <end position="376"/>
    </location>
</feature>
<gene>
    <name evidence="6" type="ORF">PIBRA_LOCUS8709</name>
</gene>
<dbReference type="Gene3D" id="3.30.497.10">
    <property type="entry name" value="Antithrombin, subunit I, domain 2"/>
    <property type="match status" value="1"/>
</dbReference>
<evidence type="ECO:0000313" key="6">
    <source>
        <dbReference type="EMBL" id="CAH4032304.1"/>
    </source>
</evidence>
<dbReference type="Gene3D" id="2.30.39.10">
    <property type="entry name" value="Alpha-1-antitrypsin, domain 1"/>
    <property type="match status" value="1"/>
</dbReference>
<dbReference type="OrthoDB" id="671595at2759"/>
<comment type="caution">
    <text evidence="6">The sequence shown here is derived from an EMBL/GenBank/DDBJ whole genome shotgun (WGS) entry which is preliminary data.</text>
</comment>
<keyword evidence="4" id="KW-0732">Signal</keyword>
<dbReference type="EMBL" id="CALOZG010000027">
    <property type="protein sequence ID" value="CAH4032304.1"/>
    <property type="molecule type" value="Genomic_DNA"/>
</dbReference>
<dbReference type="Proteomes" id="UP001152562">
    <property type="component" value="Unassembled WGS sequence"/>
</dbReference>
<comment type="similarity">
    <text evidence="3">Belongs to the serpin family.</text>
</comment>